<feature type="region of interest" description="Disordered" evidence="1">
    <location>
        <begin position="1"/>
        <end position="30"/>
    </location>
</feature>
<evidence type="ECO:0000256" key="1">
    <source>
        <dbReference type="SAM" id="MobiDB-lite"/>
    </source>
</evidence>
<keyword evidence="3" id="KW-1185">Reference proteome</keyword>
<dbReference type="Gramene" id="TRITD7Av1G267410.1">
    <property type="protein sequence ID" value="TRITD7Av1G267410.1"/>
    <property type="gene ID" value="TRITD7Av1G267410"/>
</dbReference>
<dbReference type="EMBL" id="LT934123">
    <property type="protein sequence ID" value="VAI81124.1"/>
    <property type="molecule type" value="Genomic_DNA"/>
</dbReference>
<sequence length="64" mass="6732">MLAVPSSGCTGGWHVSRGASVMQKKKGKSYRQGKATPFFQVSLSPSKSVFGGGGYATYNGRLCE</sequence>
<organism evidence="2 3">
    <name type="scientific">Triticum turgidum subsp. durum</name>
    <name type="common">Durum wheat</name>
    <name type="synonym">Triticum durum</name>
    <dbReference type="NCBI Taxonomy" id="4567"/>
    <lineage>
        <taxon>Eukaryota</taxon>
        <taxon>Viridiplantae</taxon>
        <taxon>Streptophyta</taxon>
        <taxon>Embryophyta</taxon>
        <taxon>Tracheophyta</taxon>
        <taxon>Spermatophyta</taxon>
        <taxon>Magnoliopsida</taxon>
        <taxon>Liliopsida</taxon>
        <taxon>Poales</taxon>
        <taxon>Poaceae</taxon>
        <taxon>BOP clade</taxon>
        <taxon>Pooideae</taxon>
        <taxon>Triticodae</taxon>
        <taxon>Triticeae</taxon>
        <taxon>Triticinae</taxon>
        <taxon>Triticum</taxon>
    </lineage>
</organism>
<dbReference type="Proteomes" id="UP000324705">
    <property type="component" value="Chromosome 7A"/>
</dbReference>
<gene>
    <name evidence="2" type="ORF">TRITD_7Av1G267410</name>
</gene>
<evidence type="ECO:0000313" key="2">
    <source>
        <dbReference type="EMBL" id="VAI81124.1"/>
    </source>
</evidence>
<evidence type="ECO:0000313" key="3">
    <source>
        <dbReference type="Proteomes" id="UP000324705"/>
    </source>
</evidence>
<dbReference type="OMA" id="WHVSRGA"/>
<reference evidence="2 3" key="1">
    <citation type="submission" date="2017-09" db="EMBL/GenBank/DDBJ databases">
        <authorList>
            <consortium name="International Durum Wheat Genome Sequencing Consortium (IDWGSC)"/>
            <person name="Milanesi L."/>
        </authorList>
    </citation>
    <scope>NUCLEOTIDE SEQUENCE [LARGE SCALE GENOMIC DNA]</scope>
    <source>
        <strain evidence="3">cv. Svevo</strain>
    </source>
</reference>
<accession>A0A9R0ZNE7</accession>
<protein>
    <submittedName>
        <fullName evidence="2">Uncharacterized protein</fullName>
    </submittedName>
</protein>
<dbReference type="AlphaFoldDB" id="A0A9R0ZNE7"/>
<name>A0A9R0ZNE7_TRITD</name>
<proteinExistence type="predicted"/>